<evidence type="ECO:0000313" key="2">
    <source>
        <dbReference type="EMBL" id="KAB7496253.1"/>
    </source>
</evidence>
<dbReference type="PROSITE" id="PS51450">
    <property type="entry name" value="LRR"/>
    <property type="match status" value="1"/>
</dbReference>
<dbReference type="InterPro" id="IPR001683">
    <property type="entry name" value="PX_dom"/>
</dbReference>
<dbReference type="PANTHER" id="PTHR22775:SF3">
    <property type="entry name" value="SORTING NEXIN-13"/>
    <property type="match status" value="1"/>
</dbReference>
<dbReference type="Gene3D" id="3.30.1520.10">
    <property type="entry name" value="Phox-like domain"/>
    <property type="match status" value="1"/>
</dbReference>
<comment type="caution">
    <text evidence="2">The sequence shown here is derived from an EMBL/GenBank/DDBJ whole genome shotgun (WGS) entry which is preliminary data.</text>
</comment>
<dbReference type="SUPFAM" id="SSF64268">
    <property type="entry name" value="PX domain"/>
    <property type="match status" value="1"/>
</dbReference>
<keyword evidence="3" id="KW-1185">Reference proteome</keyword>
<dbReference type="PROSITE" id="PS50195">
    <property type="entry name" value="PX"/>
    <property type="match status" value="1"/>
</dbReference>
<dbReference type="EMBL" id="SEYY01021567">
    <property type="protein sequence ID" value="KAB7496253.1"/>
    <property type="molecule type" value="Genomic_DNA"/>
</dbReference>
<dbReference type="SMART" id="SM00312">
    <property type="entry name" value="PX"/>
    <property type="match status" value="1"/>
</dbReference>
<proteinExistence type="predicted"/>
<dbReference type="PANTHER" id="PTHR22775">
    <property type="entry name" value="SORTING NEXIN"/>
    <property type="match status" value="1"/>
</dbReference>
<feature type="domain" description="PX" evidence="1">
    <location>
        <begin position="4"/>
        <end position="115"/>
    </location>
</feature>
<feature type="non-terminal residue" evidence="2">
    <location>
        <position position="309"/>
    </location>
</feature>
<evidence type="ECO:0000259" key="1">
    <source>
        <dbReference type="PROSITE" id="PS50195"/>
    </source>
</evidence>
<dbReference type="Proteomes" id="UP000326759">
    <property type="component" value="Unassembled WGS sequence"/>
</dbReference>
<dbReference type="FunFam" id="3.30.1520.10:FF:000020">
    <property type="entry name" value="nischarin isoform X1"/>
    <property type="match status" value="1"/>
</dbReference>
<dbReference type="InterPro" id="IPR036871">
    <property type="entry name" value="PX_dom_sf"/>
</dbReference>
<reference evidence="2 3" key="1">
    <citation type="journal article" date="2019" name="PLoS Biol.">
        <title>Sex chromosomes control vertical transmission of feminizing Wolbachia symbionts in an isopod.</title>
        <authorList>
            <person name="Becking T."/>
            <person name="Chebbi M.A."/>
            <person name="Giraud I."/>
            <person name="Moumen B."/>
            <person name="Laverre T."/>
            <person name="Caubet Y."/>
            <person name="Peccoud J."/>
            <person name="Gilbert C."/>
            <person name="Cordaux R."/>
        </authorList>
    </citation>
    <scope>NUCLEOTIDE SEQUENCE [LARGE SCALE GENOMIC DNA]</scope>
    <source>
        <strain evidence="2">ANa2</strain>
        <tissue evidence="2">Whole body excluding digestive tract and cuticle</tissue>
    </source>
</reference>
<dbReference type="Pfam" id="PF00787">
    <property type="entry name" value="PX"/>
    <property type="match status" value="1"/>
</dbReference>
<gene>
    <name evidence="2" type="primary">NISCH</name>
    <name evidence="2" type="ORF">Anas_12095</name>
</gene>
<dbReference type="Pfam" id="PF13855">
    <property type="entry name" value="LRR_8"/>
    <property type="match status" value="1"/>
</dbReference>
<dbReference type="SUPFAM" id="SSF52058">
    <property type="entry name" value="L domain-like"/>
    <property type="match status" value="1"/>
</dbReference>
<dbReference type="InterPro" id="IPR001611">
    <property type="entry name" value="Leu-rich_rpt"/>
</dbReference>
<organism evidence="2 3">
    <name type="scientific">Armadillidium nasatum</name>
    <dbReference type="NCBI Taxonomy" id="96803"/>
    <lineage>
        <taxon>Eukaryota</taxon>
        <taxon>Metazoa</taxon>
        <taxon>Ecdysozoa</taxon>
        <taxon>Arthropoda</taxon>
        <taxon>Crustacea</taxon>
        <taxon>Multicrustacea</taxon>
        <taxon>Malacostraca</taxon>
        <taxon>Eumalacostraca</taxon>
        <taxon>Peracarida</taxon>
        <taxon>Isopoda</taxon>
        <taxon>Oniscidea</taxon>
        <taxon>Crinocheta</taxon>
        <taxon>Armadillidiidae</taxon>
        <taxon>Armadillidium</taxon>
    </lineage>
</organism>
<sequence>MSSLSENDNLEVSIPDIETLDKVTHYNIMVQLGKYSWKVTHRYSEFADLHDLLVSLHGLASDLLPPKKIIGNKDPMFIEKRKKDLELYLQTVVSFMSVAIPEQLSEFLELKYYEINFLLQDMAKFFYSEGDRILQDNKFTEFNPLQLLAISKQMQSPNPVGFAHQKEADFANIVDFCSGVKRIIIKGSSGLYRSSNMKMNDLEFNLIVFKNVEEINIIGASLNKIEKLGPVRGNIKRLKVQNSDIEALSEIVVCDSLYKEIEESMEEYVWTNLEELDLSFNSIEVIDNSVVLTPKLKFLNLKGNKLKNI</sequence>
<protein>
    <submittedName>
        <fullName evidence="2">Nischarin</fullName>
    </submittedName>
</protein>
<dbReference type="OrthoDB" id="430293at2759"/>
<name>A0A5N5SQ94_9CRUS</name>
<accession>A0A5N5SQ94</accession>
<dbReference type="AlphaFoldDB" id="A0A5N5SQ94"/>
<dbReference type="GO" id="GO:0035091">
    <property type="term" value="F:phosphatidylinositol binding"/>
    <property type="evidence" value="ECO:0007669"/>
    <property type="project" value="InterPro"/>
</dbReference>
<dbReference type="InterPro" id="IPR032675">
    <property type="entry name" value="LRR_dom_sf"/>
</dbReference>
<dbReference type="Gene3D" id="3.80.10.10">
    <property type="entry name" value="Ribonuclease Inhibitor"/>
    <property type="match status" value="1"/>
</dbReference>
<evidence type="ECO:0000313" key="3">
    <source>
        <dbReference type="Proteomes" id="UP000326759"/>
    </source>
</evidence>